<feature type="signal peptide" evidence="1">
    <location>
        <begin position="1"/>
        <end position="20"/>
    </location>
</feature>
<organism evidence="2 3">
    <name type="scientific">Stereocaulon virgatum</name>
    <dbReference type="NCBI Taxonomy" id="373712"/>
    <lineage>
        <taxon>Eukaryota</taxon>
        <taxon>Fungi</taxon>
        <taxon>Dikarya</taxon>
        <taxon>Ascomycota</taxon>
        <taxon>Pezizomycotina</taxon>
        <taxon>Lecanoromycetes</taxon>
        <taxon>OSLEUM clade</taxon>
        <taxon>Lecanoromycetidae</taxon>
        <taxon>Lecanorales</taxon>
        <taxon>Lecanorineae</taxon>
        <taxon>Stereocaulaceae</taxon>
        <taxon>Stereocaulon</taxon>
    </lineage>
</organism>
<keyword evidence="3" id="KW-1185">Reference proteome</keyword>
<accession>A0ABR4AEL6</accession>
<comment type="caution">
    <text evidence="2">The sequence shown here is derived from an EMBL/GenBank/DDBJ whole genome shotgun (WGS) entry which is preliminary data.</text>
</comment>
<dbReference type="Proteomes" id="UP001590950">
    <property type="component" value="Unassembled WGS sequence"/>
</dbReference>
<keyword evidence="1" id="KW-0732">Signal</keyword>
<sequence length="337" mass="36247">MLSRTSLLSIVATSFSLVCSSKVQQAAQSSNAPEIANAFVIPKEPLQTISHRTVLPSSPSVASFGPLSNLSLVTFNRSELALNATAVGFKSSSADCDKGIGEGLNVQSCVQAYNSMTSYLAILARTRNKVTMGLPSQGIFDIPGFMRFLSTDGVCLIDLSLISDTADSTTTTELVMGATTLLRECVEGHDEPQGGRIYEFGEKRQIDMVLSHRGPDPLPTCQNPPPTGPPPQSCFSLFKSMPSEDFVQSFGQRGSNADVEVPRALHGADERCVLTLFTRGPMDWVSWVSVYLTAIEIDAICVRRGKRGFRSNLGRHGNIHITLTDSAQPGPALLSTF</sequence>
<dbReference type="EMBL" id="JBEFKJ010000011">
    <property type="protein sequence ID" value="KAL2043518.1"/>
    <property type="molecule type" value="Genomic_DNA"/>
</dbReference>
<feature type="chain" id="PRO_5046265625" evidence="1">
    <location>
        <begin position="21"/>
        <end position="337"/>
    </location>
</feature>
<reference evidence="2 3" key="1">
    <citation type="submission" date="2024-09" db="EMBL/GenBank/DDBJ databases">
        <title>Rethinking Asexuality: The Enigmatic Case of Functional Sexual Genes in Lepraria (Stereocaulaceae).</title>
        <authorList>
            <person name="Doellman M."/>
            <person name="Sun Y."/>
            <person name="Barcenas-Pena A."/>
            <person name="Lumbsch H.T."/>
            <person name="Grewe F."/>
        </authorList>
    </citation>
    <scope>NUCLEOTIDE SEQUENCE [LARGE SCALE GENOMIC DNA]</scope>
    <source>
        <strain evidence="2 3">Mercado 3170</strain>
    </source>
</reference>
<evidence type="ECO:0000256" key="1">
    <source>
        <dbReference type="SAM" id="SignalP"/>
    </source>
</evidence>
<name>A0ABR4AEL6_9LECA</name>
<evidence type="ECO:0000313" key="2">
    <source>
        <dbReference type="EMBL" id="KAL2043518.1"/>
    </source>
</evidence>
<proteinExistence type="predicted"/>
<gene>
    <name evidence="2" type="ORF">N7G274_003825</name>
</gene>
<protein>
    <submittedName>
        <fullName evidence="2">Uncharacterized protein</fullName>
    </submittedName>
</protein>
<evidence type="ECO:0000313" key="3">
    <source>
        <dbReference type="Proteomes" id="UP001590950"/>
    </source>
</evidence>